<evidence type="ECO:0000313" key="5">
    <source>
        <dbReference type="EMBL" id="BBD71757.1"/>
    </source>
</evidence>
<sequence length="191" mass="20986">MIPSRAELKQLRELAGLTQKELAKRVGVSQSLIAKVESGRIDPKVSLVKRILDEIYSVLNTHETVEKVMKHPVICAEENESLSSITQKMETNGISQLPVLNGDGRVIGMIYDSVILKRLLRGPARELKAKDVMAPVPPLLSLKTSLDVAMKLLHKHQAVLVVDEKLQPLGIITRSDIILYKITAQGGRGVG</sequence>
<dbReference type="SUPFAM" id="SSF47413">
    <property type="entry name" value="lambda repressor-like DNA-binding domains"/>
    <property type="match status" value="1"/>
</dbReference>
<dbReference type="Proteomes" id="UP000616143">
    <property type="component" value="Unassembled WGS sequence"/>
</dbReference>
<reference evidence="6" key="1">
    <citation type="journal article" date="2014" name="Int. J. Syst. Evol. Microbiol.">
        <title>Complete genome sequence of Corynebacterium casei LMG S-19264T (=DSM 44701T), isolated from a smear-ripened cheese.</title>
        <authorList>
            <consortium name="US DOE Joint Genome Institute (JGI-PGF)"/>
            <person name="Walter F."/>
            <person name="Albersmeier A."/>
            <person name="Kalinowski J."/>
            <person name="Ruckert C."/>
        </authorList>
    </citation>
    <scope>NUCLEOTIDE SEQUENCE</scope>
    <source>
        <strain evidence="6">JCM 31740</strain>
    </source>
</reference>
<organism evidence="5 7">
    <name type="scientific">Sulfodiicoccus acidiphilus</name>
    <dbReference type="NCBI Taxonomy" id="1670455"/>
    <lineage>
        <taxon>Archaea</taxon>
        <taxon>Thermoproteota</taxon>
        <taxon>Thermoprotei</taxon>
        <taxon>Sulfolobales</taxon>
        <taxon>Sulfolobaceae</taxon>
        <taxon>Sulfodiicoccus</taxon>
    </lineage>
</organism>
<dbReference type="CDD" id="cd00093">
    <property type="entry name" value="HTH_XRE"/>
    <property type="match status" value="1"/>
</dbReference>
<dbReference type="SMART" id="SM00530">
    <property type="entry name" value="HTH_XRE"/>
    <property type="match status" value="1"/>
</dbReference>
<gene>
    <name evidence="6" type="ORF">GCM10007116_00020</name>
    <name evidence="5" type="ORF">HS1genome_0146</name>
</gene>
<dbReference type="SUPFAM" id="SSF54631">
    <property type="entry name" value="CBS-domain pair"/>
    <property type="match status" value="1"/>
</dbReference>
<dbReference type="Pfam" id="PF00571">
    <property type="entry name" value="CBS"/>
    <property type="match status" value="2"/>
</dbReference>
<proteinExistence type="predicted"/>
<accession>A0A348B0Q5</accession>
<keyword evidence="1 2" id="KW-0129">CBS domain</keyword>
<dbReference type="EMBL" id="AP018553">
    <property type="protein sequence ID" value="BBD71757.1"/>
    <property type="molecule type" value="Genomic_DNA"/>
</dbReference>
<reference evidence="7" key="2">
    <citation type="submission" date="2018-04" db="EMBL/GenBank/DDBJ databases">
        <title>Complete genome sequence of Sulfodiicoccus acidiphilus strain HS-1.</title>
        <authorList>
            <person name="Sakai H.D."/>
            <person name="Kurosawa N."/>
        </authorList>
    </citation>
    <scope>NUCLEOTIDE SEQUENCE [LARGE SCALE GENOMIC DNA]</scope>
    <source>
        <strain evidence="7">HS-1</strain>
    </source>
</reference>
<evidence type="ECO:0000313" key="6">
    <source>
        <dbReference type="EMBL" id="GGT86123.1"/>
    </source>
</evidence>
<dbReference type="Gene3D" id="3.10.580.10">
    <property type="entry name" value="CBS-domain"/>
    <property type="match status" value="2"/>
</dbReference>
<reference evidence="6" key="4">
    <citation type="submission" date="2020-09" db="EMBL/GenBank/DDBJ databases">
        <authorList>
            <person name="Sun Q."/>
            <person name="Ohkuma M."/>
        </authorList>
    </citation>
    <scope>NUCLEOTIDE SEQUENCE</scope>
    <source>
        <strain evidence="6">JCM 31740</strain>
    </source>
</reference>
<dbReference type="PIRSF" id="PIRSF037253">
    <property type="entry name" value="HTH_CBS_prd"/>
    <property type="match status" value="1"/>
</dbReference>
<dbReference type="EMBL" id="BMQS01000001">
    <property type="protein sequence ID" value="GGT86123.1"/>
    <property type="molecule type" value="Genomic_DNA"/>
</dbReference>
<feature type="domain" description="CBS" evidence="4">
    <location>
        <begin position="69"/>
        <end position="127"/>
    </location>
</feature>
<dbReference type="PANTHER" id="PTHR43080">
    <property type="entry name" value="CBS DOMAIN-CONTAINING PROTEIN CBSX3, MITOCHONDRIAL"/>
    <property type="match status" value="1"/>
</dbReference>
<dbReference type="InterPro" id="IPR001387">
    <property type="entry name" value="Cro/C1-type_HTH"/>
</dbReference>
<evidence type="ECO:0000313" key="7">
    <source>
        <dbReference type="Proteomes" id="UP000276741"/>
    </source>
</evidence>
<evidence type="ECO:0000256" key="1">
    <source>
        <dbReference type="ARBA" id="ARBA00023122"/>
    </source>
</evidence>
<dbReference type="AlphaFoldDB" id="A0A348B0Q5"/>
<dbReference type="InterPro" id="IPR051257">
    <property type="entry name" value="Diverse_CBS-Domain"/>
</dbReference>
<evidence type="ECO:0000259" key="4">
    <source>
        <dbReference type="PROSITE" id="PS51371"/>
    </source>
</evidence>
<dbReference type="InterPro" id="IPR046342">
    <property type="entry name" value="CBS_dom_sf"/>
</dbReference>
<evidence type="ECO:0000256" key="2">
    <source>
        <dbReference type="PROSITE-ProRule" id="PRU00703"/>
    </source>
</evidence>
<dbReference type="Pfam" id="PF01381">
    <property type="entry name" value="HTH_3"/>
    <property type="match status" value="1"/>
</dbReference>
<dbReference type="GO" id="GO:0003677">
    <property type="term" value="F:DNA binding"/>
    <property type="evidence" value="ECO:0007669"/>
    <property type="project" value="InterPro"/>
</dbReference>
<dbReference type="InterPro" id="IPR010982">
    <property type="entry name" value="Lambda_DNA-bd_dom_sf"/>
</dbReference>
<reference evidence="5" key="3">
    <citation type="journal article" date="2019" name="BMC Res. Notes">
        <title>Complete genome sequence of the Sulfodiicoccus acidiphilus strain HS-1T, the first crenarchaeon that lacks polB3, isolated from an acidic hot spring in Ohwaku-dani, Hakone, Japan.</title>
        <authorList>
            <person name="Sakai H.D."/>
            <person name="Kurosawa N."/>
        </authorList>
    </citation>
    <scope>NUCLEOTIDE SEQUENCE</scope>
    <source>
        <strain evidence="5">HS-1</strain>
    </source>
</reference>
<keyword evidence="7" id="KW-1185">Reference proteome</keyword>
<dbReference type="PROSITE" id="PS50943">
    <property type="entry name" value="HTH_CROC1"/>
    <property type="match status" value="1"/>
</dbReference>
<evidence type="ECO:0000259" key="3">
    <source>
        <dbReference type="PROSITE" id="PS50943"/>
    </source>
</evidence>
<feature type="domain" description="HTH cro/C1-type" evidence="3">
    <location>
        <begin position="8"/>
        <end position="53"/>
    </location>
</feature>
<protein>
    <submittedName>
        <fullName evidence="5">Inosine-5-monophosphate dehydrogenase</fullName>
    </submittedName>
</protein>
<name>A0A348B0Q5_9CREN</name>
<dbReference type="InterPro" id="IPR017158">
    <property type="entry name" value="Tscrpt-reg_CBS-contain_prd"/>
</dbReference>
<dbReference type="PANTHER" id="PTHR43080:SF4">
    <property type="entry name" value="CRO-LIKE PROTEIN"/>
    <property type="match status" value="1"/>
</dbReference>
<dbReference type="InterPro" id="IPR000644">
    <property type="entry name" value="CBS_dom"/>
</dbReference>
<dbReference type="KEGG" id="sacd:HS1genome_0146"/>
<dbReference type="Gene3D" id="1.10.260.40">
    <property type="entry name" value="lambda repressor-like DNA-binding domains"/>
    <property type="match status" value="1"/>
</dbReference>
<dbReference type="SMART" id="SM00116">
    <property type="entry name" value="CBS"/>
    <property type="match status" value="2"/>
</dbReference>
<dbReference type="PROSITE" id="PS51371">
    <property type="entry name" value="CBS"/>
    <property type="match status" value="2"/>
</dbReference>
<dbReference type="Proteomes" id="UP000276741">
    <property type="component" value="Chromosome"/>
</dbReference>
<feature type="domain" description="CBS" evidence="4">
    <location>
        <begin position="133"/>
        <end position="190"/>
    </location>
</feature>